<dbReference type="Pfam" id="PF00088">
    <property type="entry name" value="Trefoil"/>
    <property type="match status" value="1"/>
</dbReference>
<comment type="subcellular location">
    <subcellularLocation>
        <location evidence="1">Cell membrane</location>
        <topology evidence="1">Single-pass type I membrane protein</topology>
    </subcellularLocation>
    <subcellularLocation>
        <location evidence="12">Zona pellucida</location>
    </subcellularLocation>
</comment>
<keyword evidence="6" id="KW-0812">Transmembrane</keyword>
<feature type="chain" id="PRO_5044680873" evidence="14">
    <location>
        <begin position="17"/>
        <end position="618"/>
    </location>
</feature>
<dbReference type="InterPro" id="IPR042235">
    <property type="entry name" value="ZP-C_dom"/>
</dbReference>
<dbReference type="GO" id="GO:0007339">
    <property type="term" value="P:binding of sperm to zona pellucida"/>
    <property type="evidence" value="ECO:0007669"/>
    <property type="project" value="TreeGrafter"/>
</dbReference>
<feature type="domain" description="P-type" evidence="16">
    <location>
        <begin position="257"/>
        <end position="297"/>
    </location>
</feature>
<accession>A0A8C5PPK0</accession>
<dbReference type="AlphaFoldDB" id="A0A8C5PPK0"/>
<feature type="signal peptide" evidence="14">
    <location>
        <begin position="1"/>
        <end position="16"/>
    </location>
</feature>
<evidence type="ECO:0000313" key="18">
    <source>
        <dbReference type="Proteomes" id="UP000694569"/>
    </source>
</evidence>
<dbReference type="CDD" id="cd00111">
    <property type="entry name" value="Trefoil"/>
    <property type="match status" value="1"/>
</dbReference>
<keyword evidence="3" id="KW-0964">Secreted</keyword>
<dbReference type="GO" id="GO:0032190">
    <property type="term" value="F:acrosin binding"/>
    <property type="evidence" value="ECO:0007669"/>
    <property type="project" value="TreeGrafter"/>
</dbReference>
<dbReference type="Pfam" id="PF00100">
    <property type="entry name" value="Zona_pellucida"/>
    <property type="match status" value="1"/>
</dbReference>
<dbReference type="InterPro" id="IPR051148">
    <property type="entry name" value="Zona_Pellucida_Domain_gp"/>
</dbReference>
<proteinExistence type="predicted"/>
<dbReference type="Ensembl" id="ENSLLET00000026791.1">
    <property type="protein sequence ID" value="ENSLLEP00000025803.1"/>
    <property type="gene ID" value="ENSLLEG00000016233.1"/>
</dbReference>
<dbReference type="GeneTree" id="ENSGT00940000161188"/>
<dbReference type="InterPro" id="IPR000519">
    <property type="entry name" value="P_trefoil_dom"/>
</dbReference>
<keyword evidence="18" id="KW-1185">Reference proteome</keyword>
<evidence type="ECO:0000256" key="1">
    <source>
        <dbReference type="ARBA" id="ARBA00004251"/>
    </source>
</evidence>
<keyword evidence="5" id="KW-0165">Cleavage on pair of basic residues</keyword>
<evidence type="ECO:0000256" key="12">
    <source>
        <dbReference type="ARBA" id="ARBA00024183"/>
    </source>
</evidence>
<dbReference type="PROSITE" id="PS51448">
    <property type="entry name" value="P_TREFOIL_2"/>
    <property type="match status" value="1"/>
</dbReference>
<dbReference type="InterPro" id="IPR054554">
    <property type="entry name" value="ZP1/4_Ig-like"/>
</dbReference>
<evidence type="ECO:0000256" key="7">
    <source>
        <dbReference type="ARBA" id="ARBA00022729"/>
    </source>
</evidence>
<dbReference type="GO" id="GO:0035804">
    <property type="term" value="F:structural constituent of egg coat"/>
    <property type="evidence" value="ECO:0007669"/>
    <property type="project" value="TreeGrafter"/>
</dbReference>
<dbReference type="Pfam" id="PF22821">
    <property type="entry name" value="ZP1_ZP4_Ig-like"/>
    <property type="match status" value="1"/>
</dbReference>
<organism evidence="17 18">
    <name type="scientific">Leptobrachium leishanense</name>
    <name type="common">Leishan spiny toad</name>
    <dbReference type="NCBI Taxonomy" id="445787"/>
    <lineage>
        <taxon>Eukaryota</taxon>
        <taxon>Metazoa</taxon>
        <taxon>Chordata</taxon>
        <taxon>Craniata</taxon>
        <taxon>Vertebrata</taxon>
        <taxon>Euteleostomi</taxon>
        <taxon>Amphibia</taxon>
        <taxon>Batrachia</taxon>
        <taxon>Anura</taxon>
        <taxon>Pelobatoidea</taxon>
        <taxon>Megophryidae</taxon>
        <taxon>Leptobrachium</taxon>
    </lineage>
</organism>
<dbReference type="InterPro" id="IPR055355">
    <property type="entry name" value="ZP-C"/>
</dbReference>
<evidence type="ECO:0000259" key="16">
    <source>
        <dbReference type="PROSITE" id="PS51448"/>
    </source>
</evidence>
<evidence type="ECO:0000256" key="10">
    <source>
        <dbReference type="ARBA" id="ARBA00023157"/>
    </source>
</evidence>
<keyword evidence="11" id="KW-0278">Fertilization</keyword>
<evidence type="ECO:0000256" key="6">
    <source>
        <dbReference type="ARBA" id="ARBA00022692"/>
    </source>
</evidence>
<feature type="domain" description="ZP" evidence="15">
    <location>
        <begin position="302"/>
        <end position="565"/>
    </location>
</feature>
<dbReference type="GO" id="GO:0060468">
    <property type="term" value="P:prevention of polyspermy"/>
    <property type="evidence" value="ECO:0007669"/>
    <property type="project" value="TreeGrafter"/>
</dbReference>
<dbReference type="GO" id="GO:0005886">
    <property type="term" value="C:plasma membrane"/>
    <property type="evidence" value="ECO:0007669"/>
    <property type="project" value="UniProtKB-SubCell"/>
</dbReference>
<keyword evidence="9" id="KW-0472">Membrane</keyword>
<evidence type="ECO:0000256" key="9">
    <source>
        <dbReference type="ARBA" id="ARBA00023136"/>
    </source>
</evidence>
<dbReference type="InterPro" id="IPR001507">
    <property type="entry name" value="ZP_dom"/>
</dbReference>
<dbReference type="OrthoDB" id="9907024at2759"/>
<keyword evidence="4" id="KW-0272">Extracellular matrix</keyword>
<dbReference type="SMART" id="SM00241">
    <property type="entry name" value="ZP"/>
    <property type="match status" value="1"/>
</dbReference>
<dbReference type="Gene3D" id="2.60.40.3210">
    <property type="entry name" value="Zona pellucida, ZP-N domain"/>
    <property type="match status" value="1"/>
</dbReference>
<evidence type="ECO:0000313" key="17">
    <source>
        <dbReference type="Ensembl" id="ENSLLEP00000025612.1"/>
    </source>
</evidence>
<dbReference type="Gene3D" id="2.60.40.4100">
    <property type="entry name" value="Zona pellucida, ZP-C domain"/>
    <property type="match status" value="1"/>
</dbReference>
<keyword evidence="2" id="KW-1003">Cell membrane</keyword>
<dbReference type="Ensembl" id="ENSLLET00000026595.1">
    <property type="protein sequence ID" value="ENSLLEP00000025612.1"/>
    <property type="gene ID" value="ENSLLEG00000016233.1"/>
</dbReference>
<sequence>MVGLWLLFQYVVAVRSFEAGLQYVCGQEGVQLRVSPDYMAEDVTFQVRDEFGMGYSLMGCLASCLFSSRDTNGESVFYSPYSVCLSTLKVCPECWAVGADPQPYPDETPATPHSLQQQRPPTEGAVVGWVSLLQREETCDVRHLGLEVHGPRNVFEDGVWKLRVRLIGIQKTQDLVLICPKPKTAHPKVLVRTPKTLINTSMSTMSSDLAVPTNETVDGFQVTEEAVTSSGIVPSIHLKPSSISTTETGYTGILSPEQCLVPLERVSCMDYTSRDECLHSRCCYDPQDSLTPCYHGHTVSLQCHSDGRFRLVISRHVTHPPLLLASVVLGPQTCPAPTLENDQFLEFKGHLGQCATHRFSEGKLVYELLLKASQNVLFLPMGSITRDASFRLLSWCTYPSSVFPSLVSIVVSAVPIASVSKISGLSLQLRISRDSSYTSFFSPTDFPLRILLGNPIFLEVRLLHPYDPRLHLRLHNCWGAPTLDPEAPTQWPLIHNGCPFVGDDKITQLLAIPYPSNLQRFTVSAFTFLGHPNKTQVYFFCSVSVCLPSVSDTCISSCNSLSRSQRSQAVVSLHLVNSFGPLIVQPEMKHTSTSSKSHNAIHLCLTVFCVLSLFVLLV</sequence>
<evidence type="ECO:0000256" key="8">
    <source>
        <dbReference type="ARBA" id="ARBA00022989"/>
    </source>
</evidence>
<dbReference type="PANTHER" id="PTHR23343:SF117">
    <property type="entry name" value="ZONA PELLUCIDA SPERM-BINDING PROTEIN 4-LIKE ISOFORM X1"/>
    <property type="match status" value="1"/>
</dbReference>
<evidence type="ECO:0000259" key="15">
    <source>
        <dbReference type="PROSITE" id="PS51034"/>
    </source>
</evidence>
<dbReference type="PANTHER" id="PTHR23343">
    <property type="entry name" value="ZONA PELLUCIDA SPERM-BINDING PROTEIN"/>
    <property type="match status" value="1"/>
</dbReference>
<dbReference type="Proteomes" id="UP000694569">
    <property type="component" value="Unplaced"/>
</dbReference>
<dbReference type="SUPFAM" id="SSF57492">
    <property type="entry name" value="Trefoil"/>
    <property type="match status" value="1"/>
</dbReference>
<name>A0A8C5PPK0_9ANUR</name>
<evidence type="ECO:0000256" key="11">
    <source>
        <dbReference type="ARBA" id="ARBA00023279"/>
    </source>
</evidence>
<evidence type="ECO:0000256" key="3">
    <source>
        <dbReference type="ARBA" id="ARBA00022525"/>
    </source>
</evidence>
<dbReference type="GO" id="GO:0035805">
    <property type="term" value="C:egg coat"/>
    <property type="evidence" value="ECO:0007669"/>
    <property type="project" value="UniProtKB-SubCell"/>
</dbReference>
<evidence type="ECO:0000256" key="4">
    <source>
        <dbReference type="ARBA" id="ARBA00022530"/>
    </source>
</evidence>
<dbReference type="InterPro" id="IPR044913">
    <property type="entry name" value="P_trefoil_dom_sf"/>
</dbReference>
<evidence type="ECO:0000256" key="14">
    <source>
        <dbReference type="SAM" id="SignalP"/>
    </source>
</evidence>
<evidence type="ECO:0000256" key="5">
    <source>
        <dbReference type="ARBA" id="ARBA00022685"/>
    </source>
</evidence>
<keyword evidence="7 14" id="KW-0732">Signal</keyword>
<keyword evidence="8" id="KW-1133">Transmembrane helix</keyword>
<evidence type="ECO:0000256" key="2">
    <source>
        <dbReference type="ARBA" id="ARBA00022475"/>
    </source>
</evidence>
<evidence type="ECO:0000256" key="13">
    <source>
        <dbReference type="PROSITE-ProRule" id="PRU00779"/>
    </source>
</evidence>
<comment type="caution">
    <text evidence="13">Lacks conserved residue(s) required for the propagation of feature annotation.</text>
</comment>
<dbReference type="PROSITE" id="PS51034">
    <property type="entry name" value="ZP_2"/>
    <property type="match status" value="1"/>
</dbReference>
<protein>
    <submittedName>
        <fullName evidence="17">Uncharacterized protein</fullName>
    </submittedName>
</protein>
<reference evidence="17" key="1">
    <citation type="submission" date="2025-05" db="UniProtKB">
        <authorList>
            <consortium name="Ensembl"/>
        </authorList>
    </citation>
    <scope>IDENTIFICATION</scope>
</reference>
<keyword evidence="10" id="KW-1015">Disulfide bond</keyword>